<evidence type="ECO:0000313" key="5">
    <source>
        <dbReference type="EMBL" id="MQQ08466.1"/>
    </source>
</evidence>
<dbReference type="InterPro" id="IPR054542">
    <property type="entry name" value="Cys_met_metab_PP"/>
</dbReference>
<comment type="caution">
    <text evidence="5">The sequence shown here is derived from an EMBL/GenBank/DDBJ whole genome shotgun (WGS) entry which is preliminary data.</text>
</comment>
<dbReference type="FunFam" id="3.40.640.10:FF:000046">
    <property type="entry name" value="Cystathionine gamma-lyase"/>
    <property type="match status" value="1"/>
</dbReference>
<dbReference type="SUPFAM" id="SSF53383">
    <property type="entry name" value="PLP-dependent transferases"/>
    <property type="match status" value="1"/>
</dbReference>
<organism evidence="5 6">
    <name type="scientific">Tritonibacter litoralis</name>
    <dbReference type="NCBI Taxonomy" id="2662264"/>
    <lineage>
        <taxon>Bacteria</taxon>
        <taxon>Pseudomonadati</taxon>
        <taxon>Pseudomonadota</taxon>
        <taxon>Alphaproteobacteria</taxon>
        <taxon>Rhodobacterales</taxon>
        <taxon>Paracoccaceae</taxon>
        <taxon>Tritonibacter</taxon>
    </lineage>
</organism>
<evidence type="ECO:0000313" key="6">
    <source>
        <dbReference type="Proteomes" id="UP000444174"/>
    </source>
</evidence>
<keyword evidence="5" id="KW-0032">Aminotransferase</keyword>
<dbReference type="InterPro" id="IPR015421">
    <property type="entry name" value="PyrdxlP-dep_Trfase_major"/>
</dbReference>
<dbReference type="InterPro" id="IPR015422">
    <property type="entry name" value="PyrdxlP-dep_Trfase_small"/>
</dbReference>
<evidence type="ECO:0000256" key="4">
    <source>
        <dbReference type="RuleBase" id="RU362118"/>
    </source>
</evidence>
<dbReference type="GO" id="GO:0008483">
    <property type="term" value="F:transaminase activity"/>
    <property type="evidence" value="ECO:0007669"/>
    <property type="project" value="UniProtKB-KW"/>
</dbReference>
<dbReference type="EMBL" id="WIBF01000004">
    <property type="protein sequence ID" value="MQQ08466.1"/>
    <property type="molecule type" value="Genomic_DNA"/>
</dbReference>
<dbReference type="AlphaFoldDB" id="A0A843YBT6"/>
<dbReference type="PIRSF" id="PIRSF001434">
    <property type="entry name" value="CGS"/>
    <property type="match status" value="1"/>
</dbReference>
<dbReference type="PROSITE" id="PS00868">
    <property type="entry name" value="CYS_MET_METAB_PP"/>
    <property type="match status" value="1"/>
</dbReference>
<dbReference type="Pfam" id="PF01053">
    <property type="entry name" value="Cys_Met_Meta_PP"/>
    <property type="match status" value="1"/>
</dbReference>
<reference evidence="5 6" key="1">
    <citation type="submission" date="2019-10" db="EMBL/GenBank/DDBJ databases">
        <title>Epibacterium sp. nov., isolated from seawater.</title>
        <authorList>
            <person name="Zhang X."/>
            <person name="Li N."/>
        </authorList>
    </citation>
    <scope>NUCLEOTIDE SEQUENCE [LARGE SCALE GENOMIC DNA]</scope>
    <source>
        <strain evidence="5 6">SM1979</strain>
    </source>
</reference>
<feature type="modified residue" description="N6-(pyridoxal phosphate)lysine" evidence="3">
    <location>
        <position position="222"/>
    </location>
</feature>
<proteinExistence type="inferred from homology"/>
<dbReference type="CDD" id="cd00614">
    <property type="entry name" value="CGS_like"/>
    <property type="match status" value="1"/>
</dbReference>
<sequence>MTTIDPKMQIPQPQPLGRETLALDAGLVIDPRTRAIQPNISMSVNNMVTPGEGAFSADGVEDLTALPYMYARWTNPTVIELEQRVAALEEAEQAMCTASGVGAISATFLGLLKAGDHLIISDVCYAGAAELARGVLPDFGIEVSQVNLSDPDALAAAMRPNTKLVHCESPCNPLLRFTDLARISEIAHRGGALVSVDSTLATPVACRPLNFGCDLVIHSLTKFINGHGDAMGGAVAGSQSLIAKIRARSGVYLGSTLSAMNAWLILRGIDTLYPRMKTMSDSASQIARFLEDHPRVKRVLHPSLDSHPQVDLIARQMDLPGALISFETNDLAATEQRFADRLKVIHYAFSVGHQRSLLTLLDTDVMMKSTYKLQGEQLADYRAYAGDGLFRLSVGLETVDDLIRDLDQALRD</sequence>
<dbReference type="GO" id="GO:0016846">
    <property type="term" value="F:carbon-sulfur lyase activity"/>
    <property type="evidence" value="ECO:0007669"/>
    <property type="project" value="TreeGrafter"/>
</dbReference>
<keyword evidence="5" id="KW-0808">Transferase</keyword>
<dbReference type="GO" id="GO:0019346">
    <property type="term" value="P:transsulfuration"/>
    <property type="evidence" value="ECO:0007669"/>
    <property type="project" value="InterPro"/>
</dbReference>
<dbReference type="Gene3D" id="3.40.640.10">
    <property type="entry name" value="Type I PLP-dependent aspartate aminotransferase-like (Major domain)"/>
    <property type="match status" value="1"/>
</dbReference>
<dbReference type="InterPro" id="IPR015424">
    <property type="entry name" value="PyrdxlP-dep_Trfase"/>
</dbReference>
<name>A0A843YBT6_9RHOB</name>
<comment type="similarity">
    <text evidence="4">Belongs to the trans-sulfuration enzymes family.</text>
</comment>
<gene>
    <name evidence="5" type="ORF">GFB49_08395</name>
</gene>
<keyword evidence="6" id="KW-1185">Reference proteome</keyword>
<dbReference type="PANTHER" id="PTHR11808:SF80">
    <property type="entry name" value="CYSTATHIONINE GAMMA-LYASE"/>
    <property type="match status" value="1"/>
</dbReference>
<dbReference type="GO" id="GO:0005737">
    <property type="term" value="C:cytoplasm"/>
    <property type="evidence" value="ECO:0007669"/>
    <property type="project" value="TreeGrafter"/>
</dbReference>
<evidence type="ECO:0000256" key="3">
    <source>
        <dbReference type="PIRSR" id="PIRSR001434-2"/>
    </source>
</evidence>
<comment type="cofactor">
    <cofactor evidence="1 4">
        <name>pyridoxal 5'-phosphate</name>
        <dbReference type="ChEBI" id="CHEBI:597326"/>
    </cofactor>
</comment>
<dbReference type="PANTHER" id="PTHR11808">
    <property type="entry name" value="TRANS-SULFURATION ENZYME FAMILY MEMBER"/>
    <property type="match status" value="1"/>
</dbReference>
<evidence type="ECO:0000256" key="1">
    <source>
        <dbReference type="ARBA" id="ARBA00001933"/>
    </source>
</evidence>
<accession>A0A843YBT6</accession>
<dbReference type="Gene3D" id="3.90.1150.10">
    <property type="entry name" value="Aspartate Aminotransferase, domain 1"/>
    <property type="match status" value="1"/>
</dbReference>
<dbReference type="InterPro" id="IPR000277">
    <property type="entry name" value="Cys/Met-Metab_PyrdxlP-dep_enz"/>
</dbReference>
<keyword evidence="2 3" id="KW-0663">Pyridoxal phosphate</keyword>
<protein>
    <submittedName>
        <fullName evidence="5">Aminotransferase class V-fold PLP-dependent enzyme</fullName>
    </submittedName>
</protein>
<dbReference type="Proteomes" id="UP000444174">
    <property type="component" value="Unassembled WGS sequence"/>
</dbReference>
<evidence type="ECO:0000256" key="2">
    <source>
        <dbReference type="ARBA" id="ARBA00022898"/>
    </source>
</evidence>
<dbReference type="RefSeq" id="WP_153215416.1">
    <property type="nucleotide sequence ID" value="NZ_WIBF01000004.1"/>
</dbReference>
<dbReference type="GO" id="GO:0030170">
    <property type="term" value="F:pyridoxal phosphate binding"/>
    <property type="evidence" value="ECO:0007669"/>
    <property type="project" value="InterPro"/>
</dbReference>